<keyword evidence="4 8" id="KW-1133">Transmembrane helix</keyword>
<evidence type="ECO:0000256" key="2">
    <source>
        <dbReference type="ARBA" id="ARBA00022679"/>
    </source>
</evidence>
<feature type="transmembrane region" description="Helical" evidence="8">
    <location>
        <begin position="6"/>
        <end position="28"/>
    </location>
</feature>
<evidence type="ECO:0000256" key="3">
    <source>
        <dbReference type="ARBA" id="ARBA00022692"/>
    </source>
</evidence>
<dbReference type="PANTHER" id="PTHR23063:SF52">
    <property type="entry name" value="LYSOPHOSPHATIDYLCHOLINE ACYLTRANSFERASE"/>
    <property type="match status" value="1"/>
</dbReference>
<keyword evidence="7 10" id="KW-0012">Acyltransferase</keyword>
<dbReference type="PANTHER" id="PTHR23063">
    <property type="entry name" value="PHOSPHOLIPID ACYLTRANSFERASE"/>
    <property type="match status" value="1"/>
</dbReference>
<keyword evidence="11" id="KW-1185">Reference proteome</keyword>
<comment type="caution">
    <text evidence="10">The sequence shown here is derived from an EMBL/GenBank/DDBJ whole genome shotgun (WGS) entry which is preliminary data.</text>
</comment>
<dbReference type="EMBL" id="BGZJ01000001">
    <property type="protein sequence ID" value="GBO93412.1"/>
    <property type="molecule type" value="Genomic_DNA"/>
</dbReference>
<evidence type="ECO:0000256" key="1">
    <source>
        <dbReference type="ARBA" id="ARBA00004370"/>
    </source>
</evidence>
<protein>
    <submittedName>
        <fullName evidence="10">1-acyl-sn-glycerol-3-phosphate acyltransferase</fullName>
    </submittedName>
</protein>
<dbReference type="OrthoDB" id="9806880at2"/>
<evidence type="ECO:0000313" key="10">
    <source>
        <dbReference type="EMBL" id="GBO93412.1"/>
    </source>
</evidence>
<feature type="domain" description="Phospholipid/glycerol acyltransferase" evidence="9">
    <location>
        <begin position="72"/>
        <end position="184"/>
    </location>
</feature>
<accession>A0A388SAR7</accession>
<dbReference type="Proteomes" id="UP000266091">
    <property type="component" value="Unassembled WGS sequence"/>
</dbReference>
<keyword evidence="2 10" id="KW-0808">Transferase</keyword>
<evidence type="ECO:0000256" key="4">
    <source>
        <dbReference type="ARBA" id="ARBA00022989"/>
    </source>
</evidence>
<evidence type="ECO:0000256" key="5">
    <source>
        <dbReference type="ARBA" id="ARBA00023098"/>
    </source>
</evidence>
<gene>
    <name evidence="10" type="ORF">MESMUL_07660</name>
</gene>
<dbReference type="RefSeq" id="WP_116269794.1">
    <property type="nucleotide sequence ID" value="NZ_BGZJ01000001.1"/>
</dbReference>
<sequence>MNYLTGALRFILIVISIPFFMFVAGVRFPKAEEAEYRKLVETWCRRLLAMLGVRVSYTGRPLRHPAPGEKGYLLLSNHISFLDIFSIDTLICSRFVAKAEISRWPAFGTIAKGVRTIFIERGNRRAILAIAEQMESALNRGENVIFFPEGTTSLGNTLLPLHANLIEAAVATGATVQPLVLRYKSRGKLTTRMSYAGDVSIFHCLWNVVTTPDATVEVEVLDPIDPAGKNRHQICREVSARMAAALGVRDPAIEEERRELTLRPVLKQTVRTKADSVP</sequence>
<evidence type="ECO:0000313" key="11">
    <source>
        <dbReference type="Proteomes" id="UP000266091"/>
    </source>
</evidence>
<dbReference type="SMART" id="SM00563">
    <property type="entry name" value="PlsC"/>
    <property type="match status" value="1"/>
</dbReference>
<evidence type="ECO:0000256" key="6">
    <source>
        <dbReference type="ARBA" id="ARBA00023136"/>
    </source>
</evidence>
<comment type="subcellular location">
    <subcellularLocation>
        <location evidence="1">Membrane</location>
    </subcellularLocation>
</comment>
<evidence type="ECO:0000256" key="7">
    <source>
        <dbReference type="ARBA" id="ARBA00023315"/>
    </source>
</evidence>
<keyword evidence="6 8" id="KW-0472">Membrane</keyword>
<dbReference type="InterPro" id="IPR002123">
    <property type="entry name" value="Plipid/glycerol_acylTrfase"/>
</dbReference>
<dbReference type="GO" id="GO:0006629">
    <property type="term" value="P:lipid metabolic process"/>
    <property type="evidence" value="ECO:0007669"/>
    <property type="project" value="UniProtKB-KW"/>
</dbReference>
<evidence type="ECO:0000256" key="8">
    <source>
        <dbReference type="SAM" id="Phobius"/>
    </source>
</evidence>
<dbReference type="Pfam" id="PF01553">
    <property type="entry name" value="Acyltransferase"/>
    <property type="match status" value="1"/>
</dbReference>
<dbReference type="AlphaFoldDB" id="A0A388SAR7"/>
<name>A0A388SAR7_9BURK</name>
<keyword evidence="3 8" id="KW-0812">Transmembrane</keyword>
<dbReference type="GO" id="GO:0016020">
    <property type="term" value="C:membrane"/>
    <property type="evidence" value="ECO:0007669"/>
    <property type="project" value="UniProtKB-SubCell"/>
</dbReference>
<dbReference type="SUPFAM" id="SSF69593">
    <property type="entry name" value="Glycerol-3-phosphate (1)-acyltransferase"/>
    <property type="match status" value="1"/>
</dbReference>
<organism evidence="10 11">
    <name type="scientific">Mesosutterella multiformis</name>
    <dbReference type="NCBI Taxonomy" id="2259133"/>
    <lineage>
        <taxon>Bacteria</taxon>
        <taxon>Pseudomonadati</taxon>
        <taxon>Pseudomonadota</taxon>
        <taxon>Betaproteobacteria</taxon>
        <taxon>Burkholderiales</taxon>
        <taxon>Sutterellaceae</taxon>
        <taxon>Mesosutterella</taxon>
    </lineage>
</organism>
<reference evidence="10 11" key="1">
    <citation type="journal article" date="2018" name="Int. J. Syst. Evol. Microbiol.">
        <title>Mesosutterella multiformis gen. nov., sp. nov., a member of the family Sutterellaceae and Sutterella megalosphaeroides sp. nov., isolated from human faeces.</title>
        <authorList>
            <person name="Sakamoto M."/>
            <person name="Ikeyama N."/>
            <person name="Kunihiro T."/>
            <person name="Iino T."/>
            <person name="Yuki M."/>
            <person name="Ohkuma M."/>
        </authorList>
    </citation>
    <scope>NUCLEOTIDE SEQUENCE [LARGE SCALE GENOMIC DNA]</scope>
    <source>
        <strain evidence="10 11">4NBBH2</strain>
    </source>
</reference>
<proteinExistence type="predicted"/>
<keyword evidence="5" id="KW-0443">Lipid metabolism</keyword>
<evidence type="ECO:0000259" key="9">
    <source>
        <dbReference type="SMART" id="SM00563"/>
    </source>
</evidence>
<dbReference type="GO" id="GO:0016746">
    <property type="term" value="F:acyltransferase activity"/>
    <property type="evidence" value="ECO:0007669"/>
    <property type="project" value="UniProtKB-KW"/>
</dbReference>
<dbReference type="CDD" id="cd07989">
    <property type="entry name" value="LPLAT_AGPAT-like"/>
    <property type="match status" value="1"/>
</dbReference>